<evidence type="ECO:0000256" key="2">
    <source>
        <dbReference type="RuleBase" id="RU003844"/>
    </source>
</evidence>
<dbReference type="InterPro" id="IPR037239">
    <property type="entry name" value="OSBP_sf"/>
</dbReference>
<reference evidence="4 5" key="1">
    <citation type="journal article" date="2019" name="Sci. Rep.">
        <title>Colletotrichum shisoi sp. nov., an anthracnose pathogen of Perilla frutescens in Japan: molecular phylogenetic, morphological and genomic evidence.</title>
        <authorList>
            <person name="Gan P."/>
            <person name="Tsushima A."/>
            <person name="Hiroyama R."/>
            <person name="Narusaka M."/>
            <person name="Takano Y."/>
            <person name="Narusaka Y."/>
            <person name="Kawaradani M."/>
            <person name="Damm U."/>
            <person name="Shirasu K."/>
        </authorList>
    </citation>
    <scope>NUCLEOTIDE SEQUENCE [LARGE SCALE GENOMIC DNA]</scope>
    <source>
        <strain evidence="4 5">PG-2018a</strain>
    </source>
</reference>
<dbReference type="InterPro" id="IPR000648">
    <property type="entry name" value="Oxysterol-bd"/>
</dbReference>
<accession>A0A5Q4BI85</accession>
<dbReference type="EMBL" id="PUHP01001149">
    <property type="protein sequence ID" value="TQN66638.1"/>
    <property type="molecule type" value="Genomic_DNA"/>
</dbReference>
<dbReference type="OrthoDB" id="48057at2759"/>
<dbReference type="SUPFAM" id="SSF144000">
    <property type="entry name" value="Oxysterol-binding protein-like"/>
    <property type="match status" value="1"/>
</dbReference>
<evidence type="ECO:0000313" key="5">
    <source>
        <dbReference type="Proteomes" id="UP000326340"/>
    </source>
</evidence>
<dbReference type="Pfam" id="PF01237">
    <property type="entry name" value="Oxysterol_BP"/>
    <property type="match status" value="1"/>
</dbReference>
<dbReference type="Gene3D" id="2.40.160.120">
    <property type="match status" value="1"/>
</dbReference>
<dbReference type="AlphaFoldDB" id="A0A5Q4BI85"/>
<feature type="region of interest" description="Disordered" evidence="3">
    <location>
        <begin position="151"/>
        <end position="171"/>
    </location>
</feature>
<name>A0A5Q4BI85_9PEZI</name>
<dbReference type="FunFam" id="2.40.160.120:FF:000016">
    <property type="entry name" value="Oxysterol binding protein (Orp8), putative"/>
    <property type="match status" value="1"/>
</dbReference>
<sequence>MAAAAAHDTPEEPQSDGSKLKTFIAKKTSSASQNQTEAALQQTSSWLTDCVFRFRFIGVADLAAVRFSLPSQLLEPTPNLEYWNYLDAPNAFVAIGTSDEPLDRMLEVCRFWFTKDLKYVKGKPCKPYNSCLGEFFRCNWETEDNAPKINTTALKGAGSGTASSSSSFKSAKGDKNASVASLSVPQHGTSTPDSKLLRISYLTEQTSHHPPVSAFHISCPEKGLSARGYDQITAKFTGTSVRVLPGEHNLGIFVTLEKRGGETYRLTHPAAHLGGILRGSLSVSVSEMAYITCPQTKLKTILHYVEAGWLGRSTNRVEGIIFKYDPENDDKVNIKDVPEADIVARLSGPWREKIEFTLGPKPVNSHPPEARYTIIDLNPLSVAPKVLPPREKQLENESLTMWGGVTEAIHSKQFSRATQVKVELEERQRELARERERTGEVFKPVFFEQVTDQGGKPELTEKGREVLARAQKADWDMSGI</sequence>
<dbReference type="Proteomes" id="UP000326340">
    <property type="component" value="Unassembled WGS sequence"/>
</dbReference>
<dbReference type="PROSITE" id="PS01013">
    <property type="entry name" value="OSBP"/>
    <property type="match status" value="1"/>
</dbReference>
<dbReference type="GO" id="GO:0005829">
    <property type="term" value="C:cytosol"/>
    <property type="evidence" value="ECO:0007669"/>
    <property type="project" value="TreeGrafter"/>
</dbReference>
<evidence type="ECO:0000313" key="4">
    <source>
        <dbReference type="EMBL" id="TQN66638.1"/>
    </source>
</evidence>
<proteinExistence type="inferred from homology"/>
<keyword evidence="5" id="KW-1185">Reference proteome</keyword>
<dbReference type="Gene3D" id="3.30.70.3490">
    <property type="match status" value="1"/>
</dbReference>
<evidence type="ECO:0000256" key="3">
    <source>
        <dbReference type="SAM" id="MobiDB-lite"/>
    </source>
</evidence>
<organism evidence="4 5">
    <name type="scientific">Colletotrichum shisoi</name>
    <dbReference type="NCBI Taxonomy" id="2078593"/>
    <lineage>
        <taxon>Eukaryota</taxon>
        <taxon>Fungi</taxon>
        <taxon>Dikarya</taxon>
        <taxon>Ascomycota</taxon>
        <taxon>Pezizomycotina</taxon>
        <taxon>Sordariomycetes</taxon>
        <taxon>Hypocreomycetidae</taxon>
        <taxon>Glomerellales</taxon>
        <taxon>Glomerellaceae</taxon>
        <taxon>Colletotrichum</taxon>
        <taxon>Colletotrichum destructivum species complex</taxon>
    </lineage>
</organism>
<dbReference type="PANTHER" id="PTHR10972">
    <property type="entry name" value="OXYSTEROL-BINDING PROTEIN-RELATED"/>
    <property type="match status" value="1"/>
</dbReference>
<evidence type="ECO:0000256" key="1">
    <source>
        <dbReference type="ARBA" id="ARBA00008842"/>
    </source>
</evidence>
<comment type="similarity">
    <text evidence="1 2">Belongs to the OSBP family.</text>
</comment>
<dbReference type="GO" id="GO:0016020">
    <property type="term" value="C:membrane"/>
    <property type="evidence" value="ECO:0007669"/>
    <property type="project" value="TreeGrafter"/>
</dbReference>
<gene>
    <name evidence="4" type="primary">Obp1</name>
    <name evidence="4" type="ORF">CSHISOI_08793</name>
</gene>
<protein>
    <submittedName>
        <fullName evidence="4">Oxysterol-binding protein-like protein 1</fullName>
    </submittedName>
</protein>
<feature type="compositionally biased region" description="Low complexity" evidence="3">
    <location>
        <begin position="151"/>
        <end position="170"/>
    </location>
</feature>
<dbReference type="InterPro" id="IPR018494">
    <property type="entry name" value="Oxysterol-bd_CS"/>
</dbReference>
<dbReference type="GO" id="GO:0032934">
    <property type="term" value="F:sterol binding"/>
    <property type="evidence" value="ECO:0007669"/>
    <property type="project" value="TreeGrafter"/>
</dbReference>
<dbReference type="PANTHER" id="PTHR10972:SF212">
    <property type="entry name" value="OXYSTEROL-BINDING PROTEIN-LIKE PROTEIN 1"/>
    <property type="match status" value="1"/>
</dbReference>
<feature type="non-terminal residue" evidence="4">
    <location>
        <position position="480"/>
    </location>
</feature>
<comment type="caution">
    <text evidence="4">The sequence shown here is derived from an EMBL/GenBank/DDBJ whole genome shotgun (WGS) entry which is preliminary data.</text>
</comment>